<keyword evidence="4 7" id="KW-0812">Transmembrane</keyword>
<dbReference type="EMBL" id="JAUSUG010000007">
    <property type="protein sequence ID" value="MDQ0254757.1"/>
    <property type="molecule type" value="Genomic_DNA"/>
</dbReference>
<name>A0ABT9ZVJ1_9BACI</name>
<organism evidence="9 10">
    <name type="scientific">Evansella vedderi</name>
    <dbReference type="NCBI Taxonomy" id="38282"/>
    <lineage>
        <taxon>Bacteria</taxon>
        <taxon>Bacillati</taxon>
        <taxon>Bacillota</taxon>
        <taxon>Bacilli</taxon>
        <taxon>Bacillales</taxon>
        <taxon>Bacillaceae</taxon>
        <taxon>Evansella</taxon>
    </lineage>
</organism>
<feature type="transmembrane region" description="Helical" evidence="7">
    <location>
        <begin position="271"/>
        <end position="294"/>
    </location>
</feature>
<dbReference type="InterPro" id="IPR025966">
    <property type="entry name" value="OppC_N"/>
</dbReference>
<comment type="similarity">
    <text evidence="7">Belongs to the binding-protein-dependent transport system permease family.</text>
</comment>
<feature type="transmembrane region" description="Helical" evidence="7">
    <location>
        <begin position="222"/>
        <end position="251"/>
    </location>
</feature>
<dbReference type="InterPro" id="IPR000515">
    <property type="entry name" value="MetI-like"/>
</dbReference>
<evidence type="ECO:0000256" key="1">
    <source>
        <dbReference type="ARBA" id="ARBA00004651"/>
    </source>
</evidence>
<proteinExistence type="inferred from homology"/>
<sequence length="310" mass="33931">MSTNSAMEPGTSMEEQFEVSKGINPWIRWFKLLLRSKTGTTGFIIVLTVCITAIFAPQIAPYDPDAMNPANMNAPPVWLEGGTSAHILGTDSLGRDMLSRVIYGSQVSLLIGVFSVIVAGSIGLVLGILAGYYGRWIDNLLMRVVDAFLAVPNILLLLVILGIFGSNLITLILVLGVTNWVIYARLVRGEVLTLKERDFIRAARSIGTNDRTIMFKHILPNVFSSFIVISTLSVATTLIIEASLSFLGLGIQPPTISWGYMLSTGRDYLATSWWLATFPGLAITITVLGIIFLGDWLRDVLDPRSQGRRP</sequence>
<accession>A0ABT9ZVJ1</accession>
<evidence type="ECO:0000256" key="6">
    <source>
        <dbReference type="ARBA" id="ARBA00023136"/>
    </source>
</evidence>
<dbReference type="Pfam" id="PF12911">
    <property type="entry name" value="OppC_N"/>
    <property type="match status" value="1"/>
</dbReference>
<dbReference type="Gene3D" id="1.10.3720.10">
    <property type="entry name" value="MetI-like"/>
    <property type="match status" value="1"/>
</dbReference>
<feature type="transmembrane region" description="Helical" evidence="7">
    <location>
        <begin position="144"/>
        <end position="163"/>
    </location>
</feature>
<evidence type="ECO:0000259" key="8">
    <source>
        <dbReference type="PROSITE" id="PS50928"/>
    </source>
</evidence>
<evidence type="ECO:0000313" key="9">
    <source>
        <dbReference type="EMBL" id="MDQ0254757.1"/>
    </source>
</evidence>
<dbReference type="PROSITE" id="PS50928">
    <property type="entry name" value="ABC_TM1"/>
    <property type="match status" value="1"/>
</dbReference>
<keyword evidence="5 7" id="KW-1133">Transmembrane helix</keyword>
<dbReference type="PANTHER" id="PTHR43386">
    <property type="entry name" value="OLIGOPEPTIDE TRANSPORT SYSTEM PERMEASE PROTEIN APPC"/>
    <property type="match status" value="1"/>
</dbReference>
<dbReference type="Pfam" id="PF00528">
    <property type="entry name" value="BPD_transp_1"/>
    <property type="match status" value="1"/>
</dbReference>
<dbReference type="PANTHER" id="PTHR43386:SF1">
    <property type="entry name" value="D,D-DIPEPTIDE TRANSPORT SYSTEM PERMEASE PROTEIN DDPC-RELATED"/>
    <property type="match status" value="1"/>
</dbReference>
<gene>
    <name evidence="9" type="ORF">J2S74_002136</name>
</gene>
<feature type="transmembrane region" description="Helical" evidence="7">
    <location>
        <begin position="38"/>
        <end position="60"/>
    </location>
</feature>
<keyword evidence="10" id="KW-1185">Reference proteome</keyword>
<evidence type="ECO:0000256" key="5">
    <source>
        <dbReference type="ARBA" id="ARBA00022989"/>
    </source>
</evidence>
<evidence type="ECO:0000313" key="10">
    <source>
        <dbReference type="Proteomes" id="UP001230005"/>
    </source>
</evidence>
<evidence type="ECO:0000256" key="2">
    <source>
        <dbReference type="ARBA" id="ARBA00022448"/>
    </source>
</evidence>
<evidence type="ECO:0000256" key="4">
    <source>
        <dbReference type="ARBA" id="ARBA00022692"/>
    </source>
</evidence>
<reference evidence="9 10" key="1">
    <citation type="submission" date="2023-07" db="EMBL/GenBank/DDBJ databases">
        <title>Genomic Encyclopedia of Type Strains, Phase IV (KMG-IV): sequencing the most valuable type-strain genomes for metagenomic binning, comparative biology and taxonomic classification.</title>
        <authorList>
            <person name="Goeker M."/>
        </authorList>
    </citation>
    <scope>NUCLEOTIDE SEQUENCE [LARGE SCALE GENOMIC DNA]</scope>
    <source>
        <strain evidence="9 10">DSM 9768</strain>
    </source>
</reference>
<feature type="domain" description="ABC transmembrane type-1" evidence="8">
    <location>
        <begin position="105"/>
        <end position="294"/>
    </location>
</feature>
<evidence type="ECO:0000256" key="3">
    <source>
        <dbReference type="ARBA" id="ARBA00022475"/>
    </source>
</evidence>
<keyword evidence="6 7" id="KW-0472">Membrane</keyword>
<protein>
    <submittedName>
        <fullName evidence="9">Peptide/nickel transport system permease protein</fullName>
    </submittedName>
</protein>
<dbReference type="CDD" id="cd06261">
    <property type="entry name" value="TM_PBP2"/>
    <property type="match status" value="1"/>
</dbReference>
<dbReference type="InterPro" id="IPR035906">
    <property type="entry name" value="MetI-like_sf"/>
</dbReference>
<feature type="transmembrane region" description="Helical" evidence="7">
    <location>
        <begin position="107"/>
        <end position="132"/>
    </location>
</feature>
<evidence type="ECO:0000256" key="7">
    <source>
        <dbReference type="RuleBase" id="RU363032"/>
    </source>
</evidence>
<keyword evidence="2 7" id="KW-0813">Transport</keyword>
<dbReference type="InterPro" id="IPR050366">
    <property type="entry name" value="BP-dependent_transpt_permease"/>
</dbReference>
<dbReference type="Proteomes" id="UP001230005">
    <property type="component" value="Unassembled WGS sequence"/>
</dbReference>
<dbReference type="SUPFAM" id="SSF161098">
    <property type="entry name" value="MetI-like"/>
    <property type="match status" value="1"/>
</dbReference>
<comment type="caution">
    <text evidence="9">The sequence shown here is derived from an EMBL/GenBank/DDBJ whole genome shotgun (WGS) entry which is preliminary data.</text>
</comment>
<comment type="subcellular location">
    <subcellularLocation>
        <location evidence="1 7">Cell membrane</location>
        <topology evidence="1 7">Multi-pass membrane protein</topology>
    </subcellularLocation>
</comment>
<keyword evidence="3" id="KW-1003">Cell membrane</keyword>
<feature type="transmembrane region" description="Helical" evidence="7">
    <location>
        <begin position="169"/>
        <end position="187"/>
    </location>
</feature>